<proteinExistence type="predicted"/>
<dbReference type="InterPro" id="IPR002182">
    <property type="entry name" value="NB-ARC"/>
</dbReference>
<sequence length="101" mass="11544">MKSKDKISLTHEVVVGLVDEAEKLIDRLIRGSSNLEIIPIIGMPGLGKTTLAKKLYRNPSVLHPFHIHFWCSVSHVYNKKNLLLQFLCDEGKHYFKSCIKI</sequence>
<comment type="caution">
    <text evidence="2">The sequence shown here is derived from an EMBL/GenBank/DDBJ whole genome shotgun (WGS) entry which is preliminary data.</text>
</comment>
<dbReference type="PANTHER" id="PTHR19338:SF73">
    <property type="entry name" value="DISEASE RESISTANCE PROTEIN RGA2-LIKE"/>
    <property type="match status" value="1"/>
</dbReference>
<name>A0ABD3APP8_9GENT</name>
<reference evidence="2 3" key="1">
    <citation type="submission" date="2024-11" db="EMBL/GenBank/DDBJ databases">
        <title>A near-complete genome assembly of Cinchona calisaya.</title>
        <authorList>
            <person name="Lian D.C."/>
            <person name="Zhao X.W."/>
            <person name="Wei L."/>
        </authorList>
    </citation>
    <scope>NUCLEOTIDE SEQUENCE [LARGE SCALE GENOMIC DNA]</scope>
    <source>
        <tissue evidence="2">Nenye</tissue>
    </source>
</reference>
<dbReference type="PANTHER" id="PTHR19338">
    <property type="entry name" value="TRANSLOCASE OF INNER MITOCHONDRIAL MEMBRANE 13 HOMOLOG"/>
    <property type="match status" value="1"/>
</dbReference>
<evidence type="ECO:0000313" key="2">
    <source>
        <dbReference type="EMBL" id="KAL3533140.1"/>
    </source>
</evidence>
<dbReference type="InterPro" id="IPR027417">
    <property type="entry name" value="P-loop_NTPase"/>
</dbReference>
<dbReference type="Gene3D" id="3.40.50.300">
    <property type="entry name" value="P-loop containing nucleotide triphosphate hydrolases"/>
    <property type="match status" value="1"/>
</dbReference>
<evidence type="ECO:0000259" key="1">
    <source>
        <dbReference type="Pfam" id="PF00931"/>
    </source>
</evidence>
<dbReference type="Pfam" id="PF00931">
    <property type="entry name" value="NB-ARC"/>
    <property type="match status" value="1"/>
</dbReference>
<gene>
    <name evidence="2" type="ORF">ACH5RR_006661</name>
</gene>
<dbReference type="AlphaFoldDB" id="A0ABD3APP8"/>
<dbReference type="EMBL" id="JBJUIK010000003">
    <property type="protein sequence ID" value="KAL3533140.1"/>
    <property type="molecule type" value="Genomic_DNA"/>
</dbReference>
<dbReference type="Proteomes" id="UP001630127">
    <property type="component" value="Unassembled WGS sequence"/>
</dbReference>
<dbReference type="SUPFAM" id="SSF52540">
    <property type="entry name" value="P-loop containing nucleoside triphosphate hydrolases"/>
    <property type="match status" value="1"/>
</dbReference>
<keyword evidence="3" id="KW-1185">Reference proteome</keyword>
<accession>A0ABD3APP8</accession>
<organism evidence="2 3">
    <name type="scientific">Cinchona calisaya</name>
    <dbReference type="NCBI Taxonomy" id="153742"/>
    <lineage>
        <taxon>Eukaryota</taxon>
        <taxon>Viridiplantae</taxon>
        <taxon>Streptophyta</taxon>
        <taxon>Embryophyta</taxon>
        <taxon>Tracheophyta</taxon>
        <taxon>Spermatophyta</taxon>
        <taxon>Magnoliopsida</taxon>
        <taxon>eudicotyledons</taxon>
        <taxon>Gunneridae</taxon>
        <taxon>Pentapetalae</taxon>
        <taxon>asterids</taxon>
        <taxon>lamiids</taxon>
        <taxon>Gentianales</taxon>
        <taxon>Rubiaceae</taxon>
        <taxon>Cinchonoideae</taxon>
        <taxon>Cinchoneae</taxon>
        <taxon>Cinchona</taxon>
    </lineage>
</organism>
<evidence type="ECO:0000313" key="3">
    <source>
        <dbReference type="Proteomes" id="UP001630127"/>
    </source>
</evidence>
<feature type="domain" description="NB-ARC" evidence="1">
    <location>
        <begin position="20"/>
        <end position="85"/>
    </location>
</feature>
<protein>
    <recommendedName>
        <fullName evidence="1">NB-ARC domain-containing protein</fullName>
    </recommendedName>
</protein>